<dbReference type="InterPro" id="IPR014149">
    <property type="entry name" value="Conjug-transfer_TrbB"/>
</dbReference>
<proteinExistence type="inferred from homology"/>
<keyword evidence="4" id="KW-1185">Reference proteome</keyword>
<comment type="similarity">
    <text evidence="1">Belongs to the GSP E family.</text>
</comment>
<evidence type="ECO:0000256" key="1">
    <source>
        <dbReference type="ARBA" id="ARBA00006611"/>
    </source>
</evidence>
<accession>A0ABR6THA0</accession>
<dbReference type="Gene3D" id="3.40.50.300">
    <property type="entry name" value="P-loop containing nucleotide triphosphate hydrolases"/>
    <property type="match status" value="1"/>
</dbReference>
<dbReference type="PANTHER" id="PTHR30486:SF6">
    <property type="entry name" value="TYPE IV PILUS RETRACTATION ATPASE PILT"/>
    <property type="match status" value="1"/>
</dbReference>
<evidence type="ECO:0000313" key="4">
    <source>
        <dbReference type="Proteomes" id="UP000534677"/>
    </source>
</evidence>
<organism evidence="3 4">
    <name type="scientific">Pseudomonas cremoris</name>
    <dbReference type="NCBI Taxonomy" id="2724178"/>
    <lineage>
        <taxon>Bacteria</taxon>
        <taxon>Pseudomonadati</taxon>
        <taxon>Pseudomonadota</taxon>
        <taxon>Gammaproteobacteria</taxon>
        <taxon>Pseudomonadales</taxon>
        <taxon>Pseudomonadaceae</taxon>
        <taxon>Pseudomonas</taxon>
    </lineage>
</organism>
<feature type="domain" description="Bacterial type II secretion system protein E" evidence="2">
    <location>
        <begin position="81"/>
        <end position="285"/>
    </location>
</feature>
<dbReference type="InterPro" id="IPR050921">
    <property type="entry name" value="T4SS_GSP_E_ATPase"/>
</dbReference>
<dbReference type="EMBL" id="JAAXCZ010000026">
    <property type="protein sequence ID" value="MBC2385356.1"/>
    <property type="molecule type" value="Genomic_DNA"/>
</dbReference>
<evidence type="ECO:0000259" key="2">
    <source>
        <dbReference type="Pfam" id="PF00437"/>
    </source>
</evidence>
<dbReference type="Proteomes" id="UP000534677">
    <property type="component" value="Unassembled WGS sequence"/>
</dbReference>
<gene>
    <name evidence="3" type="primary">trbB</name>
    <name evidence="3" type="ORF">HF209_30850</name>
</gene>
<dbReference type="InterPro" id="IPR001482">
    <property type="entry name" value="T2SS/T4SS_dom"/>
</dbReference>
<sequence length="332" mass="36034">MSRVLTETEKRQHDKLSRELGPLVLKALADPLTIEVMLNPDSRLWVECLGENMKCIGTMSASSAIGAMGTIAACLDTVVTRENPILEGELPLDGSRFEGLIPPIVARPSFAIRKKAIKVFTLDQYVEAGALTRNQRRRIAQAVLKRENILVVGGTSTGKTTLLNAIIEEIRVLTAEHRLIIIEDTGEIQCTADNVLVMRANKDVSMLDLLKATLRLRPDRILIGEVRGAEALSLLKSWNTGHPGGLASLHANSSQAGLIRLEQLISEATAAPMQPLIGEAVDLVIHIEKTATGRKVTGMLEVLGFTDGKYLTREVNTENQPTHEGSISNATA</sequence>
<dbReference type="Pfam" id="PF00437">
    <property type="entry name" value="T2SSE"/>
    <property type="match status" value="1"/>
</dbReference>
<evidence type="ECO:0000313" key="3">
    <source>
        <dbReference type="EMBL" id="MBC2385356.1"/>
    </source>
</evidence>
<dbReference type="Gene3D" id="3.30.450.90">
    <property type="match status" value="1"/>
</dbReference>
<dbReference type="CDD" id="cd01130">
    <property type="entry name" value="VirB11-like_ATPase"/>
    <property type="match status" value="1"/>
</dbReference>
<dbReference type="SUPFAM" id="SSF52540">
    <property type="entry name" value="P-loop containing nucleoside triphosphate hydrolases"/>
    <property type="match status" value="1"/>
</dbReference>
<protein>
    <submittedName>
        <fullName evidence="3">P-type conjugative transfer ATPase TrbB</fullName>
    </submittedName>
</protein>
<comment type="caution">
    <text evidence="3">The sequence shown here is derived from an EMBL/GenBank/DDBJ whole genome shotgun (WGS) entry which is preliminary data.</text>
</comment>
<reference evidence="3 4" key="1">
    <citation type="submission" date="2020-04" db="EMBL/GenBank/DDBJ databases">
        <title>Pseudomonas crami sp. nov., a novel proteolytic bacterial species isolated from cream.</title>
        <authorList>
            <person name="Hofmann K."/>
            <person name="Woller A."/>
            <person name="Huptas C."/>
            <person name="Wenning M."/>
            <person name="Scherer S."/>
            <person name="Doll E.V."/>
        </authorList>
    </citation>
    <scope>NUCLEOTIDE SEQUENCE [LARGE SCALE GENOMIC DNA]</scope>
    <source>
        <strain evidence="3 4">WS 5096</strain>
    </source>
</reference>
<dbReference type="PANTHER" id="PTHR30486">
    <property type="entry name" value="TWITCHING MOTILITY PROTEIN PILT"/>
    <property type="match status" value="1"/>
</dbReference>
<dbReference type="NCBIfam" id="TIGR02782">
    <property type="entry name" value="TrbB_P"/>
    <property type="match status" value="1"/>
</dbReference>
<dbReference type="InterPro" id="IPR027417">
    <property type="entry name" value="P-loop_NTPase"/>
</dbReference>
<name>A0ABR6THA0_9PSED</name>